<dbReference type="Gene3D" id="3.40.50.2000">
    <property type="entry name" value="Glycogen Phosphorylase B"/>
    <property type="match status" value="2"/>
</dbReference>
<organism evidence="2 3">
    <name type="scientific">Pseudofrankia inefficax (strain DSM 45817 / CECT 9037 / DDB 130130 / EuI1c)</name>
    <name type="common">Frankia inefficax</name>
    <dbReference type="NCBI Taxonomy" id="298654"/>
    <lineage>
        <taxon>Bacteria</taxon>
        <taxon>Bacillati</taxon>
        <taxon>Actinomycetota</taxon>
        <taxon>Actinomycetes</taxon>
        <taxon>Frankiales</taxon>
        <taxon>Frankiaceae</taxon>
        <taxon>Pseudofrankia</taxon>
    </lineage>
</organism>
<sequence length="519" mass="56659">MAHTDVLDLPLVLLSNRGPVSFGRDSAGRTVNRGAGGLVSALSGLAEHLDDAVWVCGAATEEDAVVAREAAGKALHVQTLPVPHLVDSAFGDASADGGSNKPADGPSIKIRIVETDPFAYADFYSVWSNPILWFIQHGLYGRAYSPDFTQAEHEAFENGYAAVNRAYADAVADEVRARGGKALVLLQDYHFYLVAEHVRQQCPDVVLTHFVHIPWPGPDEWRVLPADIRERLLTGLLGSDVVGFHTRRYARNFVLCASELLGLPIDLDAMTINVGDRVVRARYYPISVDPAALDATLASEDVAAHVSMLRYIFLGDDRQLMLRVDRTDPSKNVVRGFQAFRTLLEQHPELVGKVSFLALLQPSRTDVPEYADYIALIGGVVAEINARFTKDGRQPIDLRMVEDFALAIAAYSICDVLVVNAIADGMNLVAKEVAVVNGRGGVLALSETAGAHEELGEHAVTLHPFDLQQMADAFYSALTMPLEERHRRLAAAAEQVRTHDVARWLSDQLADLRRIAGFA</sequence>
<accession>E3JAC9</accession>
<dbReference type="HOGENOM" id="CLU_002351_7_1_11"/>
<dbReference type="FunCoup" id="E3JAC9">
    <property type="interactions" value="170"/>
</dbReference>
<dbReference type="Proteomes" id="UP000002484">
    <property type="component" value="Chromosome"/>
</dbReference>
<dbReference type="CDD" id="cd03788">
    <property type="entry name" value="GT20_TPS"/>
    <property type="match status" value="1"/>
</dbReference>
<dbReference type="PANTHER" id="PTHR10788:SF106">
    <property type="entry name" value="BCDNA.GH08860"/>
    <property type="match status" value="1"/>
</dbReference>
<reference evidence="2 3" key="1">
    <citation type="submission" date="2010-10" db="EMBL/GenBank/DDBJ databases">
        <title>Complete sequence of Frankia sp. EuI1c.</title>
        <authorList>
            <consortium name="US DOE Joint Genome Institute"/>
            <person name="Lucas S."/>
            <person name="Copeland A."/>
            <person name="Lapidus A."/>
            <person name="Cheng J.-F."/>
            <person name="Bruce D."/>
            <person name="Goodwin L."/>
            <person name="Pitluck S."/>
            <person name="Chertkov O."/>
            <person name="Detter J.C."/>
            <person name="Han C."/>
            <person name="Tapia R."/>
            <person name="Land M."/>
            <person name="Hauser L."/>
            <person name="Jeffries C."/>
            <person name="Kyrpides N."/>
            <person name="Ivanova N."/>
            <person name="Mikhailova N."/>
            <person name="Beauchemin N."/>
            <person name="Sen A."/>
            <person name="Sur S.A."/>
            <person name="Gtari M."/>
            <person name="Wall L."/>
            <person name="Tisa L."/>
            <person name="Woyke T."/>
        </authorList>
    </citation>
    <scope>NUCLEOTIDE SEQUENCE [LARGE SCALE GENOMIC DNA]</scope>
    <source>
        <strain evidence="3">DSM 45817 / CECT 9037 / EuI1c</strain>
    </source>
</reference>
<evidence type="ECO:0000313" key="2">
    <source>
        <dbReference type="EMBL" id="ADP80980.1"/>
    </source>
</evidence>
<dbReference type="InterPro" id="IPR001830">
    <property type="entry name" value="Glyco_trans_20"/>
</dbReference>
<dbReference type="InParanoid" id="E3JAC9"/>
<dbReference type="CAZy" id="GT20">
    <property type="family name" value="Glycosyltransferase Family 20"/>
</dbReference>
<comment type="similarity">
    <text evidence="1">Belongs to the glycosyltransferase 20 family.</text>
</comment>
<name>E3JAC9_PSEI1</name>
<dbReference type="KEGG" id="fri:FraEuI1c_2955"/>
<keyword evidence="2" id="KW-0328">Glycosyltransferase</keyword>
<dbReference type="SUPFAM" id="SSF53756">
    <property type="entry name" value="UDP-Glycosyltransferase/glycogen phosphorylase"/>
    <property type="match status" value="1"/>
</dbReference>
<dbReference type="STRING" id="298654.FraEuI1c_2955"/>
<evidence type="ECO:0000313" key="3">
    <source>
        <dbReference type="Proteomes" id="UP000002484"/>
    </source>
</evidence>
<protein>
    <submittedName>
        <fullName evidence="2">Alpha,alpha-trehalose-phosphate synthase (UDP-forming)</fullName>
        <ecNumber evidence="2">2.4.1.15</ecNumber>
    </submittedName>
</protein>
<keyword evidence="2" id="KW-0808">Transferase</keyword>
<dbReference type="GO" id="GO:0003825">
    <property type="term" value="F:alpha,alpha-trehalose-phosphate synthase (UDP-forming) activity"/>
    <property type="evidence" value="ECO:0007669"/>
    <property type="project" value="UniProtKB-EC"/>
</dbReference>
<keyword evidence="3" id="KW-1185">Reference proteome</keyword>
<dbReference type="Pfam" id="PF00982">
    <property type="entry name" value="Glyco_transf_20"/>
    <property type="match status" value="1"/>
</dbReference>
<gene>
    <name evidence="2" type="ordered locus">FraEuI1c_2955</name>
</gene>
<dbReference type="OrthoDB" id="9761633at2"/>
<dbReference type="PANTHER" id="PTHR10788">
    <property type="entry name" value="TREHALOSE-6-PHOSPHATE SYNTHASE"/>
    <property type="match status" value="1"/>
</dbReference>
<dbReference type="AlphaFoldDB" id="E3JAC9"/>
<dbReference type="EC" id="2.4.1.15" evidence="2"/>
<dbReference type="GO" id="GO:0005992">
    <property type="term" value="P:trehalose biosynthetic process"/>
    <property type="evidence" value="ECO:0007669"/>
    <property type="project" value="InterPro"/>
</dbReference>
<dbReference type="eggNOG" id="COG0380">
    <property type="taxonomic scope" value="Bacteria"/>
</dbReference>
<evidence type="ECO:0000256" key="1">
    <source>
        <dbReference type="ARBA" id="ARBA00008799"/>
    </source>
</evidence>
<proteinExistence type="inferred from homology"/>
<dbReference type="EMBL" id="CP002299">
    <property type="protein sequence ID" value="ADP80980.1"/>
    <property type="molecule type" value="Genomic_DNA"/>
</dbReference>